<name>A0ACB7HNB8_MANES</name>
<dbReference type="EMBL" id="CM004391">
    <property type="protein sequence ID" value="KAG8654208.1"/>
    <property type="molecule type" value="Genomic_DNA"/>
</dbReference>
<evidence type="ECO:0000313" key="1">
    <source>
        <dbReference type="EMBL" id="KAG8654208.1"/>
    </source>
</evidence>
<keyword evidence="2" id="KW-1185">Reference proteome</keyword>
<protein>
    <submittedName>
        <fullName evidence="1">Uncharacterized protein</fullName>
    </submittedName>
</protein>
<evidence type="ECO:0000313" key="2">
    <source>
        <dbReference type="Proteomes" id="UP000091857"/>
    </source>
</evidence>
<accession>A0ACB7HNB8</accession>
<gene>
    <name evidence="1" type="ORF">MANES_05G109200v8</name>
</gene>
<proteinExistence type="predicted"/>
<sequence length="508" mass="59099">MIILVLSCVSVCFIIIFLKFFYELWWKPIHVQSALRSQGIKGPQYRFFYGNSKEIMRMRNESLTTPMELSHQMLQRLQPHCYFWKKLYGSDCVCWLGPRPQLIIAEPNLVKEILNKDDLYRKPEFESYLKNLFGDGLVTTRGEKWFRQRKLANHTFHGESLKDMIPAMIETTEMMLERWRQHETKDIDVYEEFKLLTSEVISRTAFGSSYLEGQHIFDMLSRLILILYRNSYLVKIPLLKKFLKTKDDVEGDRLEHGIRDSILKMIKKREEEAKLRQVDSYGSDFLGVLIKASKDVDKTKQISIEDLIDECKTFYIAGQETTASALTWNILLLAIHTDWQEKAREEVLELFGQRNPTLDEISRLKIMNMIINETLRLYTPIITLIREIQKGTRLGKLLAPTRMDVLVSPLTLHHDPEIWGEDVHLFKPERFAEGVAKATRNNIAAFCPFGLGPRNCVGMNFAMAETKIVLSMILQRYRFTLSPSYVHSPIVLIAISPQKGLQVTLQPL</sequence>
<dbReference type="Proteomes" id="UP000091857">
    <property type="component" value="Chromosome 5"/>
</dbReference>
<comment type="caution">
    <text evidence="1">The sequence shown here is derived from an EMBL/GenBank/DDBJ whole genome shotgun (WGS) entry which is preliminary data.</text>
</comment>
<reference evidence="2" key="1">
    <citation type="journal article" date="2016" name="Nat. Biotechnol.">
        <title>Sequencing wild and cultivated cassava and related species reveals extensive interspecific hybridization and genetic diversity.</title>
        <authorList>
            <person name="Bredeson J.V."/>
            <person name="Lyons J.B."/>
            <person name="Prochnik S.E."/>
            <person name="Wu G.A."/>
            <person name="Ha C.M."/>
            <person name="Edsinger-Gonzales E."/>
            <person name="Grimwood J."/>
            <person name="Schmutz J."/>
            <person name="Rabbi I.Y."/>
            <person name="Egesi C."/>
            <person name="Nauluvula P."/>
            <person name="Lebot V."/>
            <person name="Ndunguru J."/>
            <person name="Mkamilo G."/>
            <person name="Bart R.S."/>
            <person name="Setter T.L."/>
            <person name="Gleadow R.M."/>
            <person name="Kulakow P."/>
            <person name="Ferguson M.E."/>
            <person name="Rounsley S."/>
            <person name="Rokhsar D.S."/>
        </authorList>
    </citation>
    <scope>NUCLEOTIDE SEQUENCE [LARGE SCALE GENOMIC DNA]</scope>
    <source>
        <strain evidence="2">cv. AM560-2</strain>
    </source>
</reference>
<organism evidence="1 2">
    <name type="scientific">Manihot esculenta</name>
    <name type="common">Cassava</name>
    <name type="synonym">Jatropha manihot</name>
    <dbReference type="NCBI Taxonomy" id="3983"/>
    <lineage>
        <taxon>Eukaryota</taxon>
        <taxon>Viridiplantae</taxon>
        <taxon>Streptophyta</taxon>
        <taxon>Embryophyta</taxon>
        <taxon>Tracheophyta</taxon>
        <taxon>Spermatophyta</taxon>
        <taxon>Magnoliopsida</taxon>
        <taxon>eudicotyledons</taxon>
        <taxon>Gunneridae</taxon>
        <taxon>Pentapetalae</taxon>
        <taxon>rosids</taxon>
        <taxon>fabids</taxon>
        <taxon>Malpighiales</taxon>
        <taxon>Euphorbiaceae</taxon>
        <taxon>Crotonoideae</taxon>
        <taxon>Manihoteae</taxon>
        <taxon>Manihot</taxon>
    </lineage>
</organism>